<dbReference type="SUPFAM" id="SSF53597">
    <property type="entry name" value="Dihydrofolate reductase-like"/>
    <property type="match status" value="1"/>
</dbReference>
<dbReference type="GO" id="GO:0050661">
    <property type="term" value="F:NADP binding"/>
    <property type="evidence" value="ECO:0007669"/>
    <property type="project" value="InterPro"/>
</dbReference>
<dbReference type="InterPro" id="IPR024072">
    <property type="entry name" value="DHFR-like_dom_sf"/>
</dbReference>
<dbReference type="GO" id="GO:0046655">
    <property type="term" value="P:folic acid metabolic process"/>
    <property type="evidence" value="ECO:0007669"/>
    <property type="project" value="TreeGrafter"/>
</dbReference>
<evidence type="ECO:0000256" key="4">
    <source>
        <dbReference type="ARBA" id="ARBA00022563"/>
    </source>
</evidence>
<evidence type="ECO:0000313" key="8">
    <source>
        <dbReference type="EMBL" id="XBW07540.1"/>
    </source>
</evidence>
<dbReference type="GO" id="GO:0005829">
    <property type="term" value="C:cytosol"/>
    <property type="evidence" value="ECO:0007669"/>
    <property type="project" value="TreeGrafter"/>
</dbReference>
<dbReference type="InterPro" id="IPR012259">
    <property type="entry name" value="DHFR"/>
</dbReference>
<dbReference type="PANTHER" id="PTHR48069:SF3">
    <property type="entry name" value="DIHYDROFOLATE REDUCTASE"/>
    <property type="match status" value="1"/>
</dbReference>
<dbReference type="PRINTS" id="PR00070">
    <property type="entry name" value="DHFR"/>
</dbReference>
<evidence type="ECO:0000256" key="6">
    <source>
        <dbReference type="ARBA" id="ARBA00023002"/>
    </source>
</evidence>
<dbReference type="GO" id="GO:0046452">
    <property type="term" value="P:dihydrofolate metabolic process"/>
    <property type="evidence" value="ECO:0007669"/>
    <property type="project" value="TreeGrafter"/>
</dbReference>
<gene>
    <name evidence="8" type="ORF">SAC06_07800</name>
</gene>
<evidence type="ECO:0000256" key="5">
    <source>
        <dbReference type="ARBA" id="ARBA00022857"/>
    </source>
</evidence>
<dbReference type="AlphaFoldDB" id="A0AAU7V642"/>
<evidence type="ECO:0000256" key="2">
    <source>
        <dbReference type="ARBA" id="ARBA00009539"/>
    </source>
</evidence>
<accession>A0AAU7V642</accession>
<keyword evidence="5" id="KW-0521">NADP</keyword>
<organism evidence="8">
    <name type="scientific">Scrofimicrobium appendicitidis</name>
    <dbReference type="NCBI Taxonomy" id="3079930"/>
    <lineage>
        <taxon>Bacteria</taxon>
        <taxon>Bacillati</taxon>
        <taxon>Actinomycetota</taxon>
        <taxon>Actinomycetes</taxon>
        <taxon>Actinomycetales</taxon>
        <taxon>Actinomycetaceae</taxon>
        <taxon>Scrofimicrobium</taxon>
    </lineage>
</organism>
<dbReference type="GO" id="GO:0046654">
    <property type="term" value="P:tetrahydrofolate biosynthetic process"/>
    <property type="evidence" value="ECO:0007669"/>
    <property type="project" value="InterPro"/>
</dbReference>
<dbReference type="PROSITE" id="PS51330">
    <property type="entry name" value="DHFR_2"/>
    <property type="match status" value="1"/>
</dbReference>
<dbReference type="RefSeq" id="WP_350257745.1">
    <property type="nucleotide sequence ID" value="NZ_CP138335.1"/>
</dbReference>
<keyword evidence="4" id="KW-0554">One-carbon metabolism</keyword>
<dbReference type="InterPro" id="IPR001796">
    <property type="entry name" value="DHFR_dom"/>
</dbReference>
<name>A0AAU7V642_9ACTO</name>
<protein>
    <recommendedName>
        <fullName evidence="3">dihydrofolate reductase</fullName>
        <ecNumber evidence="3">1.5.1.3</ecNumber>
    </recommendedName>
</protein>
<dbReference type="KEGG" id="sapp:SAC06_07800"/>
<proteinExistence type="inferred from homology"/>
<evidence type="ECO:0000256" key="1">
    <source>
        <dbReference type="ARBA" id="ARBA00004903"/>
    </source>
</evidence>
<dbReference type="GO" id="GO:0006730">
    <property type="term" value="P:one-carbon metabolic process"/>
    <property type="evidence" value="ECO:0007669"/>
    <property type="project" value="UniProtKB-KW"/>
</dbReference>
<comment type="pathway">
    <text evidence="1">Cofactor biosynthesis; tetrahydrofolate biosynthesis; 5,6,7,8-tetrahydrofolate from 7,8-dihydrofolate: step 1/1.</text>
</comment>
<dbReference type="CDD" id="cd00209">
    <property type="entry name" value="DHFR"/>
    <property type="match status" value="1"/>
</dbReference>
<dbReference type="EC" id="1.5.1.3" evidence="3"/>
<dbReference type="EMBL" id="CP138335">
    <property type="protein sequence ID" value="XBW07540.1"/>
    <property type="molecule type" value="Genomic_DNA"/>
</dbReference>
<feature type="domain" description="DHFR" evidence="7">
    <location>
        <begin position="2"/>
        <end position="179"/>
    </location>
</feature>
<dbReference type="GO" id="GO:0004146">
    <property type="term" value="F:dihydrofolate reductase activity"/>
    <property type="evidence" value="ECO:0007669"/>
    <property type="project" value="UniProtKB-EC"/>
</dbReference>
<evidence type="ECO:0000259" key="7">
    <source>
        <dbReference type="PROSITE" id="PS51330"/>
    </source>
</evidence>
<dbReference type="PANTHER" id="PTHR48069">
    <property type="entry name" value="DIHYDROFOLATE REDUCTASE"/>
    <property type="match status" value="1"/>
</dbReference>
<evidence type="ECO:0000256" key="3">
    <source>
        <dbReference type="ARBA" id="ARBA00012856"/>
    </source>
</evidence>
<keyword evidence="6 8" id="KW-0560">Oxidoreductase</keyword>
<dbReference type="Gene3D" id="3.40.430.10">
    <property type="entry name" value="Dihydrofolate Reductase, subunit A"/>
    <property type="match status" value="1"/>
</dbReference>
<reference evidence="8" key="1">
    <citation type="submission" date="2023-11" db="EMBL/GenBank/DDBJ databases">
        <title>Scrofimicrobium hongkongense sp. nov., isolated from a patient with peritonitis.</title>
        <authorList>
            <person name="Lao H.Y."/>
            <person name="Wong A.Y.P."/>
            <person name="Ng T.L."/>
            <person name="Wong R.Y.L."/>
            <person name="Yau M.C.Y."/>
            <person name="Lam J.Y.W."/>
            <person name="Siu G.K.H."/>
        </authorList>
    </citation>
    <scope>NUCLEOTIDE SEQUENCE</scope>
    <source>
        <strain evidence="8">R131</strain>
    </source>
</reference>
<sequence>MRFASIWAQDHRGVIGSGTAMLWRVPADSRFFRQMTIGSPVIMGRASWEVLGEPLPQRVNIIVTSQPDYRAEGGVVVHSLDEAFERGRAEAARLGSDVVWVAGGARIYRETMDRVDELVVSQLDLTVPGELADLAHVPPVDERTWQVDPTRSDPDWREQSGDARWKVITYVRRPSEPND</sequence>
<comment type="similarity">
    <text evidence="2">Belongs to the dihydrofolate reductase family.</text>
</comment>
<dbReference type="Pfam" id="PF00186">
    <property type="entry name" value="DHFR_1"/>
    <property type="match status" value="1"/>
</dbReference>